<evidence type="ECO:0000313" key="2">
    <source>
        <dbReference type="Proteomes" id="UP000640725"/>
    </source>
</evidence>
<dbReference type="Proteomes" id="UP000640725">
    <property type="component" value="Unassembled WGS sequence"/>
</dbReference>
<organism evidence="1 2">
    <name type="scientific">Planktothrix mougeotii LEGE 06226</name>
    <dbReference type="NCBI Taxonomy" id="1828728"/>
    <lineage>
        <taxon>Bacteria</taxon>
        <taxon>Bacillati</taxon>
        <taxon>Cyanobacteriota</taxon>
        <taxon>Cyanophyceae</taxon>
        <taxon>Oscillatoriophycideae</taxon>
        <taxon>Oscillatoriales</taxon>
        <taxon>Microcoleaceae</taxon>
        <taxon>Planktothrix</taxon>
    </lineage>
</organism>
<name>A0ABR9U6H0_9CYAN</name>
<keyword evidence="2" id="KW-1185">Reference proteome</keyword>
<evidence type="ECO:0000313" key="1">
    <source>
        <dbReference type="EMBL" id="MBE9141694.1"/>
    </source>
</evidence>
<accession>A0ABR9U6H0</accession>
<gene>
    <name evidence="1" type="ORF">IQ236_00475</name>
</gene>
<comment type="caution">
    <text evidence="1">The sequence shown here is derived from an EMBL/GenBank/DDBJ whole genome shotgun (WGS) entry which is preliminary data.</text>
</comment>
<dbReference type="EMBL" id="JADEWU010000001">
    <property type="protein sequence ID" value="MBE9141694.1"/>
    <property type="molecule type" value="Genomic_DNA"/>
</dbReference>
<protein>
    <submittedName>
        <fullName evidence="1">Uncharacterized protein</fullName>
    </submittedName>
</protein>
<dbReference type="RefSeq" id="WP_193867463.1">
    <property type="nucleotide sequence ID" value="NZ_JADEWU010000001.1"/>
</dbReference>
<reference evidence="1 2" key="1">
    <citation type="submission" date="2020-10" db="EMBL/GenBank/DDBJ databases">
        <authorList>
            <person name="Castelo-Branco R."/>
            <person name="Eusebio N."/>
            <person name="Adriana R."/>
            <person name="Vieira A."/>
            <person name="Brugerolle De Fraissinette N."/>
            <person name="Rezende De Castro R."/>
            <person name="Schneider M.P."/>
            <person name="Vasconcelos V."/>
            <person name="Leao P.N."/>
        </authorList>
    </citation>
    <scope>NUCLEOTIDE SEQUENCE [LARGE SCALE GENOMIC DNA]</scope>
    <source>
        <strain evidence="1 2">LEGE 06226</strain>
    </source>
</reference>
<sequence>MSNYKVVFKRIVSPDGQVIAEAKSVVSTSDDQENKISQSVFVNCSSVKGYSQAKSSSSSSSTSSYPN</sequence>
<proteinExistence type="predicted"/>